<keyword evidence="4" id="KW-0411">Iron-sulfur</keyword>
<gene>
    <name evidence="7" type="ORF">GA0070610_5905</name>
</gene>
<dbReference type="EMBL" id="LT607733">
    <property type="protein sequence ID" value="SCG19529.1"/>
    <property type="molecule type" value="Genomic_DNA"/>
</dbReference>
<keyword evidence="3" id="KW-0408">Iron</keyword>
<dbReference type="InterPro" id="IPR007197">
    <property type="entry name" value="rSAM"/>
</dbReference>
<name>A0A1C5GI88_MICEH</name>
<dbReference type="CDD" id="cd01335">
    <property type="entry name" value="Radical_SAM"/>
    <property type="match status" value="1"/>
</dbReference>
<dbReference type="GO" id="GO:0051536">
    <property type="term" value="F:iron-sulfur cluster binding"/>
    <property type="evidence" value="ECO:0007669"/>
    <property type="project" value="UniProtKB-KW"/>
</dbReference>
<dbReference type="NCBIfam" id="TIGR04269">
    <property type="entry name" value="SAM_SPASM_FxsB"/>
    <property type="match status" value="1"/>
</dbReference>
<dbReference type="GO" id="GO:0016491">
    <property type="term" value="F:oxidoreductase activity"/>
    <property type="evidence" value="ECO:0007669"/>
    <property type="project" value="InterPro"/>
</dbReference>
<dbReference type="SFLD" id="SFLDG01386">
    <property type="entry name" value="main_SPASM_domain-containing"/>
    <property type="match status" value="1"/>
</dbReference>
<organism evidence="7 8">
    <name type="scientific">Micromonospora echinofusca</name>
    <dbReference type="NCBI Taxonomy" id="47858"/>
    <lineage>
        <taxon>Bacteria</taxon>
        <taxon>Bacillati</taxon>
        <taxon>Actinomycetota</taxon>
        <taxon>Actinomycetes</taxon>
        <taxon>Micromonosporales</taxon>
        <taxon>Micromonosporaceae</taxon>
        <taxon>Micromonospora</taxon>
    </lineage>
</organism>
<dbReference type="SFLD" id="SFLDG01067">
    <property type="entry name" value="SPASM/twitch_domain_containing"/>
    <property type="match status" value="1"/>
</dbReference>
<dbReference type="PANTHER" id="PTHR43273">
    <property type="entry name" value="ANAEROBIC SULFATASE-MATURATING ENZYME HOMOLOG ASLB-RELATED"/>
    <property type="match status" value="1"/>
</dbReference>
<keyword evidence="8" id="KW-1185">Reference proteome</keyword>
<dbReference type="GO" id="GO:0046872">
    <property type="term" value="F:metal ion binding"/>
    <property type="evidence" value="ECO:0007669"/>
    <property type="project" value="UniProtKB-KW"/>
</dbReference>
<proteinExistence type="predicted"/>
<dbReference type="InterPro" id="IPR026335">
    <property type="entry name" value="rSAM_SPASM_FxsB"/>
</dbReference>
<dbReference type="InterPro" id="IPR013785">
    <property type="entry name" value="Aldolase_TIM"/>
</dbReference>
<evidence type="ECO:0000256" key="3">
    <source>
        <dbReference type="ARBA" id="ARBA00023004"/>
    </source>
</evidence>
<dbReference type="SFLD" id="SFLDS00029">
    <property type="entry name" value="Radical_SAM"/>
    <property type="match status" value="1"/>
</dbReference>
<evidence type="ECO:0000256" key="2">
    <source>
        <dbReference type="ARBA" id="ARBA00022723"/>
    </source>
</evidence>
<evidence type="ECO:0000256" key="4">
    <source>
        <dbReference type="ARBA" id="ARBA00023014"/>
    </source>
</evidence>
<evidence type="ECO:0000256" key="1">
    <source>
        <dbReference type="ARBA" id="ARBA00022691"/>
    </source>
</evidence>
<feature type="domain" description="Radical SAM core" evidence="6">
    <location>
        <begin position="24"/>
        <end position="256"/>
    </location>
</feature>
<dbReference type="InterPro" id="IPR023867">
    <property type="entry name" value="Sulphatase_maturase_rSAM"/>
</dbReference>
<feature type="compositionally biased region" description="Basic and acidic residues" evidence="5">
    <location>
        <begin position="12"/>
        <end position="22"/>
    </location>
</feature>
<sequence>MSTSRPSTLRSEPAEPGRRPTDRVAPLTQYVLKLVSRCDLACDHCYVYEHPDQSWRRQPRMMAPATVRAVAERIAEHAAAHRLDGVRVVLHGGEPLLAGAARLDATAATLRGVIEPVARLDLRMQSNGVLLTPATCEVLVAHDVKVGISLDGDRAANDRHRRHANGSSSHRQVLRALSLLRSPAYRTSYAGILCTVDLANDPIRVYEALLAEEPPHVDFLLPHANWDNPPARPDGRTTPYADWLLAVHRRWLADGRPVPIRLLESLLSTASGHGSRSEAVGLSPADLVVVETDGTFEQVDSLKSAFDGAAATGLDVFRHRVDDAAAHPAIAVRQSGLAGLCATCRACPVVRHCGGGLYAHRYRAGSGFDNPSAYCPDLLKLVRVVTAAPVADEPTRPADPLDERVLDDLASGAGTAASAAQLAAVHLAMVRALLVTLSERAAGDPVAADGWRLLVHLDDAHPDAVRAVLAHPFVRRWARRCRDGAAELSYLACVAAAAAVRAGVGADLPVPVRDGVVSLPTLGALAVGCERGVVRLVTADGDVRLAGRRVTADAGHDNDPAREDGPDGWLPVRSLRVGGDRLLLEDTDPHRECYDLPVEPRLSGAAALRWTRQVERAVRRIDAEAPGYAAGVRTLLRAVVPLRAAPAGRSRSAAAGAAFGAVAVMPVPDDATLAVLLVHEVQHLKLGAVRDVCTLFERDGNRTLRVPWRKDPRPLAEVLHGAYARLAVADVWRHRPGPAAGGHFRRYRAWTDGALDALLGVDALTATGERFVRGMRATVDGWS</sequence>
<evidence type="ECO:0000313" key="8">
    <source>
        <dbReference type="Proteomes" id="UP000198251"/>
    </source>
</evidence>
<evidence type="ECO:0000256" key="5">
    <source>
        <dbReference type="SAM" id="MobiDB-lite"/>
    </source>
</evidence>
<evidence type="ECO:0000313" key="7">
    <source>
        <dbReference type="EMBL" id="SCG19529.1"/>
    </source>
</evidence>
<dbReference type="Gene3D" id="3.20.20.70">
    <property type="entry name" value="Aldolase class I"/>
    <property type="match status" value="1"/>
</dbReference>
<dbReference type="PANTHER" id="PTHR43273:SF8">
    <property type="entry name" value="RADICAL SAM DOMAIN PROTEIN"/>
    <property type="match status" value="1"/>
</dbReference>
<accession>A0A1C5GI88</accession>
<keyword evidence="2" id="KW-0479">Metal-binding</keyword>
<protein>
    <recommendedName>
        <fullName evidence="6">Radical SAM core domain-containing protein</fullName>
    </recommendedName>
</protein>
<dbReference type="PROSITE" id="PS51918">
    <property type="entry name" value="RADICAL_SAM"/>
    <property type="match status" value="1"/>
</dbReference>
<dbReference type="SUPFAM" id="SSF102114">
    <property type="entry name" value="Radical SAM enzymes"/>
    <property type="match status" value="1"/>
</dbReference>
<dbReference type="Pfam" id="PF04055">
    <property type="entry name" value="Radical_SAM"/>
    <property type="match status" value="1"/>
</dbReference>
<reference evidence="7 8" key="1">
    <citation type="submission" date="2016-06" db="EMBL/GenBank/DDBJ databases">
        <authorList>
            <person name="Kjaerup R.B."/>
            <person name="Dalgaard T.S."/>
            <person name="Juul-Madsen H.R."/>
        </authorList>
    </citation>
    <scope>NUCLEOTIDE SEQUENCE [LARGE SCALE GENOMIC DNA]</scope>
    <source>
        <strain evidence="7 8">DSM 43913</strain>
    </source>
</reference>
<feature type="region of interest" description="Disordered" evidence="5">
    <location>
        <begin position="1"/>
        <end position="23"/>
    </location>
</feature>
<dbReference type="SFLD" id="SFLDG01072">
    <property type="entry name" value="dehydrogenase_like"/>
    <property type="match status" value="1"/>
</dbReference>
<dbReference type="InterPro" id="IPR026337">
    <property type="entry name" value="AKG_HExxH"/>
</dbReference>
<dbReference type="NCBIfam" id="TIGR04267">
    <property type="entry name" value="mod_HExxH"/>
    <property type="match status" value="1"/>
</dbReference>
<evidence type="ECO:0000259" key="6">
    <source>
        <dbReference type="PROSITE" id="PS51918"/>
    </source>
</evidence>
<dbReference type="Proteomes" id="UP000198251">
    <property type="component" value="Chromosome I"/>
</dbReference>
<feature type="compositionally biased region" description="Polar residues" evidence="5">
    <location>
        <begin position="1"/>
        <end position="10"/>
    </location>
</feature>
<keyword evidence="1" id="KW-0949">S-adenosyl-L-methionine</keyword>
<dbReference type="InterPro" id="IPR058240">
    <property type="entry name" value="rSAM_sf"/>
</dbReference>
<dbReference type="AlphaFoldDB" id="A0A1C5GI88"/>